<feature type="region of interest" description="Disordered" evidence="2">
    <location>
        <begin position="1"/>
        <end position="30"/>
    </location>
</feature>
<dbReference type="AlphaFoldDB" id="A0A8S1ILZ2"/>
<evidence type="ECO:0000313" key="4">
    <source>
        <dbReference type="Proteomes" id="UP000708148"/>
    </source>
</evidence>
<protein>
    <submittedName>
        <fullName evidence="3">Uncharacterized protein</fullName>
    </submittedName>
</protein>
<reference evidence="3" key="1">
    <citation type="submission" date="2020-12" db="EMBL/GenBank/DDBJ databases">
        <authorList>
            <person name="Iha C."/>
        </authorList>
    </citation>
    <scope>NUCLEOTIDE SEQUENCE</scope>
</reference>
<accession>A0A8S1ILZ2</accession>
<proteinExistence type="predicted"/>
<feature type="compositionally biased region" description="Basic and acidic residues" evidence="2">
    <location>
        <begin position="52"/>
        <end position="65"/>
    </location>
</feature>
<gene>
    <name evidence="3" type="ORF">OSTQU699_LOCUS1367</name>
</gene>
<sequence length="265" mass="29365">MAWKRRGREGGRGGRKKGEGEAPVGRTDSAARIVLDGMAKLLGSSSFSRSRSSRESGRAGEEAPRVGRQLSKKRFRWCFGPPEGRALGFERHPLAIEDRRSLAKQSSSCSTQPSDRGLEECHTSTEEVTSKYSDLFSDASDGQLDLEALEPSEANFALLLAECNRLKNEKRRMQQMMLEYDGQMEALASECQAIVAATNRRFVGAARKVKYMDKVVLSLREELDKKVRSNTNLELERKVLQHELSEAVSELETAAIQEAVLAAGV</sequence>
<feature type="compositionally biased region" description="Basic and acidic residues" evidence="2">
    <location>
        <begin position="8"/>
        <end position="20"/>
    </location>
</feature>
<name>A0A8S1ILZ2_9CHLO</name>
<organism evidence="3 4">
    <name type="scientific">Ostreobium quekettii</name>
    <dbReference type="NCBI Taxonomy" id="121088"/>
    <lineage>
        <taxon>Eukaryota</taxon>
        <taxon>Viridiplantae</taxon>
        <taxon>Chlorophyta</taxon>
        <taxon>core chlorophytes</taxon>
        <taxon>Ulvophyceae</taxon>
        <taxon>TCBD clade</taxon>
        <taxon>Bryopsidales</taxon>
        <taxon>Ostreobineae</taxon>
        <taxon>Ostreobiaceae</taxon>
        <taxon>Ostreobium</taxon>
    </lineage>
</organism>
<dbReference type="EMBL" id="CAJHUC010000419">
    <property type="protein sequence ID" value="CAD7696006.1"/>
    <property type="molecule type" value="Genomic_DNA"/>
</dbReference>
<evidence type="ECO:0000256" key="2">
    <source>
        <dbReference type="SAM" id="MobiDB-lite"/>
    </source>
</evidence>
<keyword evidence="1" id="KW-0175">Coiled coil</keyword>
<feature type="coiled-coil region" evidence="1">
    <location>
        <begin position="156"/>
        <end position="183"/>
    </location>
</feature>
<keyword evidence="4" id="KW-1185">Reference proteome</keyword>
<dbReference type="OrthoDB" id="10637261at2759"/>
<comment type="caution">
    <text evidence="3">The sequence shown here is derived from an EMBL/GenBank/DDBJ whole genome shotgun (WGS) entry which is preliminary data.</text>
</comment>
<feature type="region of interest" description="Disordered" evidence="2">
    <location>
        <begin position="44"/>
        <end position="67"/>
    </location>
</feature>
<evidence type="ECO:0000256" key="1">
    <source>
        <dbReference type="SAM" id="Coils"/>
    </source>
</evidence>
<feature type="coiled-coil region" evidence="1">
    <location>
        <begin position="216"/>
        <end position="250"/>
    </location>
</feature>
<evidence type="ECO:0000313" key="3">
    <source>
        <dbReference type="EMBL" id="CAD7696006.1"/>
    </source>
</evidence>
<dbReference type="Proteomes" id="UP000708148">
    <property type="component" value="Unassembled WGS sequence"/>
</dbReference>